<keyword evidence="3 11" id="KW-0732">Signal</keyword>
<reference evidence="13" key="1">
    <citation type="thesis" date="2020" institute="ProQuest LLC" country="789 East Eisenhower Parkway, Ann Arbor, MI, USA">
        <title>Comparative Genomics and Chromosome Evolution.</title>
        <authorList>
            <person name="Mudd A.B."/>
        </authorList>
    </citation>
    <scope>NUCLEOTIDE SEQUENCE</scope>
    <source>
        <strain evidence="13">HN-11 Male</strain>
        <tissue evidence="13">Kidney and liver</tissue>
    </source>
</reference>
<keyword evidence="5" id="KW-0325">Glycoprotein</keyword>
<dbReference type="InterPro" id="IPR001759">
    <property type="entry name" value="PTX_dom"/>
</dbReference>
<sequence>MMLLNLFACAIWCLSSAQTIAIQVQDFDNQILVAEEVTLPECQTKELTKWDKVMTMLENSQMRQNMLLENFEEVKAELQTLKGLGTVAENTSGSCSDCLSSLTSGISGLMDSKCEPDVALTKNVEKFVILSLDIGERLDRIENALKKWKDTAQNKAECPGKGDAEADSDPLIQHLQGWINQRQIPSGCDAAILFPMRSPKIYASVHPASMALEAFTFCVWSKVTEALEKTIVISYGTKRNPYEIQLYLKQQSPVLVVGGEMSNISAENVLQTGKWSHLCGTWNSEDGKTTLWVNGENKATNYGLAQGHIIPDRGIFQIGQEKNGCCVGGGFDESLSFSGKITGFNLWDKVLTDEDIGKTLTDLDCSIRGNVIGWGTTEIQPHGGAQYIH</sequence>
<comment type="caution">
    <text evidence="10">Lacks conserved residue(s) required for the propagation of feature annotation.</text>
</comment>
<proteinExistence type="predicted"/>
<comment type="subunit">
    <text evidence="7">Homooctamer; disulfide-linked. Binds to C1q.</text>
</comment>
<keyword evidence="2" id="KW-0964">Secreted</keyword>
<keyword evidence="4" id="KW-1015">Disulfide bond</keyword>
<feature type="chain" id="PRO_5035181699" description="Pentraxin-related protein PTX3" evidence="11">
    <location>
        <begin position="18"/>
        <end position="389"/>
    </location>
</feature>
<dbReference type="GO" id="GO:0044793">
    <property type="term" value="P:host-mediated suppression of viral proces"/>
    <property type="evidence" value="ECO:0007669"/>
    <property type="project" value="TreeGrafter"/>
</dbReference>
<evidence type="ECO:0000256" key="7">
    <source>
        <dbReference type="ARBA" id="ARBA00064758"/>
    </source>
</evidence>
<evidence type="ECO:0000256" key="1">
    <source>
        <dbReference type="ARBA" id="ARBA00004613"/>
    </source>
</evidence>
<evidence type="ECO:0000256" key="3">
    <source>
        <dbReference type="ARBA" id="ARBA00022729"/>
    </source>
</evidence>
<dbReference type="OrthoDB" id="10009351at2759"/>
<evidence type="ECO:0000313" key="14">
    <source>
        <dbReference type="Proteomes" id="UP000770717"/>
    </source>
</evidence>
<dbReference type="Gene3D" id="2.60.120.200">
    <property type="match status" value="1"/>
</dbReference>
<dbReference type="PROSITE" id="PS00289">
    <property type="entry name" value="PTX_1"/>
    <property type="match status" value="1"/>
</dbReference>
<dbReference type="FunFam" id="2.60.120.200:FF:000110">
    <property type="entry name" value="pentraxin-related protein PTX3"/>
    <property type="match status" value="1"/>
</dbReference>
<evidence type="ECO:0000256" key="11">
    <source>
        <dbReference type="SAM" id="SignalP"/>
    </source>
</evidence>
<protein>
    <recommendedName>
        <fullName evidence="8">Pentraxin-related protein PTX3</fullName>
    </recommendedName>
    <alternativeName>
        <fullName evidence="9">Pentaxin-related protein PTX3</fullName>
    </alternativeName>
</protein>
<dbReference type="InterPro" id="IPR013320">
    <property type="entry name" value="ConA-like_dom_sf"/>
</dbReference>
<evidence type="ECO:0000256" key="2">
    <source>
        <dbReference type="ARBA" id="ARBA00022525"/>
    </source>
</evidence>
<dbReference type="EMBL" id="WNTK01000001">
    <property type="protein sequence ID" value="KAG9494167.1"/>
    <property type="molecule type" value="Genomic_DNA"/>
</dbReference>
<evidence type="ECO:0000256" key="4">
    <source>
        <dbReference type="ARBA" id="ARBA00023157"/>
    </source>
</evidence>
<evidence type="ECO:0000256" key="8">
    <source>
        <dbReference type="ARBA" id="ARBA00073233"/>
    </source>
</evidence>
<evidence type="ECO:0000256" key="9">
    <source>
        <dbReference type="ARBA" id="ARBA00083262"/>
    </source>
</evidence>
<dbReference type="PANTHER" id="PTHR46943">
    <property type="entry name" value="PENTRAXIN-RELATED PROTEIN PTX3"/>
    <property type="match status" value="1"/>
</dbReference>
<evidence type="ECO:0000259" key="12">
    <source>
        <dbReference type="PROSITE" id="PS51828"/>
    </source>
</evidence>
<dbReference type="AlphaFoldDB" id="A0A8J6KIE0"/>
<accession>A0A8J6KIE0</accession>
<organism evidence="13 14">
    <name type="scientific">Eleutherodactylus coqui</name>
    <name type="common">Puerto Rican coqui</name>
    <dbReference type="NCBI Taxonomy" id="57060"/>
    <lineage>
        <taxon>Eukaryota</taxon>
        <taxon>Metazoa</taxon>
        <taxon>Chordata</taxon>
        <taxon>Craniata</taxon>
        <taxon>Vertebrata</taxon>
        <taxon>Euteleostomi</taxon>
        <taxon>Amphibia</taxon>
        <taxon>Batrachia</taxon>
        <taxon>Anura</taxon>
        <taxon>Neobatrachia</taxon>
        <taxon>Hyloidea</taxon>
        <taxon>Eleutherodactylidae</taxon>
        <taxon>Eleutherodactylinae</taxon>
        <taxon>Eleutherodactylus</taxon>
        <taxon>Eleutherodactylus</taxon>
    </lineage>
</organism>
<feature type="domain" description="Pentraxin (PTX)" evidence="12">
    <location>
        <begin position="188"/>
        <end position="389"/>
    </location>
</feature>
<dbReference type="GO" id="GO:0001849">
    <property type="term" value="F:complement component C1q complex binding"/>
    <property type="evidence" value="ECO:0007669"/>
    <property type="project" value="TreeGrafter"/>
</dbReference>
<evidence type="ECO:0000256" key="10">
    <source>
        <dbReference type="PROSITE-ProRule" id="PRU01172"/>
    </source>
</evidence>
<dbReference type="SMART" id="SM00159">
    <property type="entry name" value="PTX"/>
    <property type="match status" value="1"/>
</dbReference>
<keyword evidence="14" id="KW-1185">Reference proteome</keyword>
<gene>
    <name evidence="13" type="ORF">GDO78_001814</name>
</gene>
<dbReference type="PANTHER" id="PTHR46943:SF1">
    <property type="entry name" value="PENTRAXIN-RELATED PROTEIN PTX3"/>
    <property type="match status" value="1"/>
</dbReference>
<evidence type="ECO:0000313" key="13">
    <source>
        <dbReference type="EMBL" id="KAG9494167.1"/>
    </source>
</evidence>
<dbReference type="PROSITE" id="PS51828">
    <property type="entry name" value="PTX_2"/>
    <property type="match status" value="1"/>
</dbReference>
<dbReference type="InterPro" id="IPR030476">
    <property type="entry name" value="Pentaxin_CS"/>
</dbReference>
<feature type="signal peptide" evidence="11">
    <location>
        <begin position="1"/>
        <end position="17"/>
    </location>
</feature>
<comment type="function">
    <text evidence="6">Plays a role in the regulation of innate resistance to pathogens, inflammatory reactions, possibly clearance of self-components and female fertility.</text>
</comment>
<dbReference type="Pfam" id="PF00354">
    <property type="entry name" value="Pentaxin"/>
    <property type="match status" value="1"/>
</dbReference>
<evidence type="ECO:0000256" key="6">
    <source>
        <dbReference type="ARBA" id="ARBA00057134"/>
    </source>
</evidence>
<comment type="caution">
    <text evidence="13">The sequence shown here is derived from an EMBL/GenBank/DDBJ whole genome shotgun (WGS) entry which is preliminary data.</text>
</comment>
<dbReference type="SUPFAM" id="SSF49899">
    <property type="entry name" value="Concanavalin A-like lectins/glucanases"/>
    <property type="match status" value="1"/>
</dbReference>
<evidence type="ECO:0000256" key="5">
    <source>
        <dbReference type="ARBA" id="ARBA00023180"/>
    </source>
</evidence>
<dbReference type="PRINTS" id="PR00895">
    <property type="entry name" value="PENTAXIN"/>
</dbReference>
<dbReference type="GO" id="GO:0005615">
    <property type="term" value="C:extracellular space"/>
    <property type="evidence" value="ECO:0007669"/>
    <property type="project" value="TreeGrafter"/>
</dbReference>
<name>A0A8J6KIE0_ELECQ</name>
<dbReference type="GO" id="GO:0045087">
    <property type="term" value="P:innate immune response"/>
    <property type="evidence" value="ECO:0007669"/>
    <property type="project" value="TreeGrafter"/>
</dbReference>
<dbReference type="InterPro" id="IPR042837">
    <property type="entry name" value="PTX3"/>
</dbReference>
<dbReference type="Proteomes" id="UP000770717">
    <property type="component" value="Unassembled WGS sequence"/>
</dbReference>
<comment type="subcellular location">
    <subcellularLocation>
        <location evidence="1">Secreted</location>
    </subcellularLocation>
</comment>